<keyword evidence="1" id="KW-0472">Membrane</keyword>
<evidence type="ECO:0000313" key="3">
    <source>
        <dbReference type="Proteomes" id="UP000237347"/>
    </source>
</evidence>
<evidence type="ECO:0008006" key="4">
    <source>
        <dbReference type="Google" id="ProtNLM"/>
    </source>
</evidence>
<keyword evidence="1" id="KW-1133">Transmembrane helix</keyword>
<organism evidence="2 3">
    <name type="scientific">Quercus suber</name>
    <name type="common">Cork oak</name>
    <dbReference type="NCBI Taxonomy" id="58331"/>
    <lineage>
        <taxon>Eukaryota</taxon>
        <taxon>Viridiplantae</taxon>
        <taxon>Streptophyta</taxon>
        <taxon>Embryophyta</taxon>
        <taxon>Tracheophyta</taxon>
        <taxon>Spermatophyta</taxon>
        <taxon>Magnoliopsida</taxon>
        <taxon>eudicotyledons</taxon>
        <taxon>Gunneridae</taxon>
        <taxon>Pentapetalae</taxon>
        <taxon>rosids</taxon>
        <taxon>fabids</taxon>
        <taxon>Fagales</taxon>
        <taxon>Fagaceae</taxon>
        <taxon>Quercus</taxon>
    </lineage>
</organism>
<name>A0AAW0M8A4_QUESU</name>
<accession>A0AAW0M8A4</accession>
<keyword evidence="3" id="KW-1185">Reference proteome</keyword>
<dbReference type="EMBL" id="PKMF04000011">
    <property type="protein sequence ID" value="KAK7859687.1"/>
    <property type="molecule type" value="Genomic_DNA"/>
</dbReference>
<comment type="caution">
    <text evidence="2">The sequence shown here is derived from an EMBL/GenBank/DDBJ whole genome shotgun (WGS) entry which is preliminary data.</text>
</comment>
<feature type="transmembrane region" description="Helical" evidence="1">
    <location>
        <begin position="77"/>
        <end position="96"/>
    </location>
</feature>
<reference evidence="2 3" key="1">
    <citation type="journal article" date="2018" name="Sci. Data">
        <title>The draft genome sequence of cork oak.</title>
        <authorList>
            <person name="Ramos A.M."/>
            <person name="Usie A."/>
            <person name="Barbosa P."/>
            <person name="Barros P.M."/>
            <person name="Capote T."/>
            <person name="Chaves I."/>
            <person name="Simoes F."/>
            <person name="Abreu I."/>
            <person name="Carrasquinho I."/>
            <person name="Faro C."/>
            <person name="Guimaraes J.B."/>
            <person name="Mendonca D."/>
            <person name="Nobrega F."/>
            <person name="Rodrigues L."/>
            <person name="Saibo N.J.M."/>
            <person name="Varela M.C."/>
            <person name="Egas C."/>
            <person name="Matos J."/>
            <person name="Miguel C.M."/>
            <person name="Oliveira M.M."/>
            <person name="Ricardo C.P."/>
            <person name="Goncalves S."/>
        </authorList>
    </citation>
    <scope>NUCLEOTIDE SEQUENCE [LARGE SCALE GENOMIC DNA]</scope>
    <source>
        <strain evidence="3">cv. HL8</strain>
    </source>
</reference>
<keyword evidence="1" id="KW-0812">Transmembrane</keyword>
<gene>
    <name evidence="2" type="ORF">CFP56_004728</name>
</gene>
<proteinExistence type="predicted"/>
<protein>
    <recommendedName>
        <fullName evidence="4">Transmembrane protein</fullName>
    </recommendedName>
</protein>
<sequence>MPILSFFKPHPFMALISSSGCCTSTDILVFESLVAAFSLLCSGRLQNGKFHGRIYGLVYCFMWCFKDQEKMVLHSTGLLGGISFIVLLLLVMVLLLRTCDEGIATKRTARVGFAPKGDIS</sequence>
<dbReference type="Proteomes" id="UP000237347">
    <property type="component" value="Unassembled WGS sequence"/>
</dbReference>
<dbReference type="AlphaFoldDB" id="A0AAW0M8A4"/>
<evidence type="ECO:0000313" key="2">
    <source>
        <dbReference type="EMBL" id="KAK7859687.1"/>
    </source>
</evidence>
<evidence type="ECO:0000256" key="1">
    <source>
        <dbReference type="SAM" id="Phobius"/>
    </source>
</evidence>